<dbReference type="Proteomes" id="UP001194468">
    <property type="component" value="Unassembled WGS sequence"/>
</dbReference>
<accession>A0AAD4BTE4</accession>
<sequence>MDAAVVQNRDVLGIVTGFLGARPSALEATLAYKTKLVKRELVPFFSTLMVLPTTVTTSPRHSTLSFLPG</sequence>
<evidence type="ECO:0000313" key="2">
    <source>
        <dbReference type="Proteomes" id="UP001194468"/>
    </source>
</evidence>
<protein>
    <submittedName>
        <fullName evidence="1">Uncharacterized protein</fullName>
    </submittedName>
</protein>
<dbReference type="EMBL" id="WHUW01000014">
    <property type="protein sequence ID" value="KAF8439391.1"/>
    <property type="molecule type" value="Genomic_DNA"/>
</dbReference>
<proteinExistence type="predicted"/>
<dbReference type="AlphaFoldDB" id="A0AAD4BTE4"/>
<reference evidence="1" key="1">
    <citation type="submission" date="2019-10" db="EMBL/GenBank/DDBJ databases">
        <authorList>
            <consortium name="DOE Joint Genome Institute"/>
            <person name="Kuo A."/>
            <person name="Miyauchi S."/>
            <person name="Kiss E."/>
            <person name="Drula E."/>
            <person name="Kohler A."/>
            <person name="Sanchez-Garcia M."/>
            <person name="Andreopoulos B."/>
            <person name="Barry K.W."/>
            <person name="Bonito G."/>
            <person name="Buee M."/>
            <person name="Carver A."/>
            <person name="Chen C."/>
            <person name="Cichocki N."/>
            <person name="Clum A."/>
            <person name="Culley D."/>
            <person name="Crous P.W."/>
            <person name="Fauchery L."/>
            <person name="Girlanda M."/>
            <person name="Hayes R."/>
            <person name="Keri Z."/>
            <person name="LaButti K."/>
            <person name="Lipzen A."/>
            <person name="Lombard V."/>
            <person name="Magnuson J."/>
            <person name="Maillard F."/>
            <person name="Morin E."/>
            <person name="Murat C."/>
            <person name="Nolan M."/>
            <person name="Ohm R."/>
            <person name="Pangilinan J."/>
            <person name="Pereira M."/>
            <person name="Perotto S."/>
            <person name="Peter M."/>
            <person name="Riley R."/>
            <person name="Sitrit Y."/>
            <person name="Stielow B."/>
            <person name="Szollosi G."/>
            <person name="Zifcakova L."/>
            <person name="Stursova M."/>
            <person name="Spatafora J.W."/>
            <person name="Tedersoo L."/>
            <person name="Vaario L.-M."/>
            <person name="Yamada A."/>
            <person name="Yan M."/>
            <person name="Wang P."/>
            <person name="Xu J."/>
            <person name="Bruns T."/>
            <person name="Baldrian P."/>
            <person name="Vilgalys R."/>
            <person name="Henrissat B."/>
            <person name="Grigoriev I.V."/>
            <person name="Hibbett D."/>
            <person name="Nagy L.G."/>
            <person name="Martin F.M."/>
        </authorList>
    </citation>
    <scope>NUCLEOTIDE SEQUENCE</scope>
    <source>
        <strain evidence="1">BED1</strain>
    </source>
</reference>
<keyword evidence="2" id="KW-1185">Reference proteome</keyword>
<evidence type="ECO:0000313" key="1">
    <source>
        <dbReference type="EMBL" id="KAF8439391.1"/>
    </source>
</evidence>
<gene>
    <name evidence="1" type="ORF">L210DRAFT_1018660</name>
</gene>
<comment type="caution">
    <text evidence="1">The sequence shown here is derived from an EMBL/GenBank/DDBJ whole genome shotgun (WGS) entry which is preliminary data.</text>
</comment>
<reference evidence="1" key="2">
    <citation type="journal article" date="2020" name="Nat. Commun.">
        <title>Large-scale genome sequencing of mycorrhizal fungi provides insights into the early evolution of symbiotic traits.</title>
        <authorList>
            <person name="Miyauchi S."/>
            <person name="Kiss E."/>
            <person name="Kuo A."/>
            <person name="Drula E."/>
            <person name="Kohler A."/>
            <person name="Sanchez-Garcia M."/>
            <person name="Morin E."/>
            <person name="Andreopoulos B."/>
            <person name="Barry K.W."/>
            <person name="Bonito G."/>
            <person name="Buee M."/>
            <person name="Carver A."/>
            <person name="Chen C."/>
            <person name="Cichocki N."/>
            <person name="Clum A."/>
            <person name="Culley D."/>
            <person name="Crous P.W."/>
            <person name="Fauchery L."/>
            <person name="Girlanda M."/>
            <person name="Hayes R.D."/>
            <person name="Keri Z."/>
            <person name="LaButti K."/>
            <person name="Lipzen A."/>
            <person name="Lombard V."/>
            <person name="Magnuson J."/>
            <person name="Maillard F."/>
            <person name="Murat C."/>
            <person name="Nolan M."/>
            <person name="Ohm R.A."/>
            <person name="Pangilinan J."/>
            <person name="Pereira M.F."/>
            <person name="Perotto S."/>
            <person name="Peter M."/>
            <person name="Pfister S."/>
            <person name="Riley R."/>
            <person name="Sitrit Y."/>
            <person name="Stielow J.B."/>
            <person name="Szollosi G."/>
            <person name="Zifcakova L."/>
            <person name="Stursova M."/>
            <person name="Spatafora J.W."/>
            <person name="Tedersoo L."/>
            <person name="Vaario L.M."/>
            <person name="Yamada A."/>
            <person name="Yan M."/>
            <person name="Wang P."/>
            <person name="Xu J."/>
            <person name="Bruns T."/>
            <person name="Baldrian P."/>
            <person name="Vilgalys R."/>
            <person name="Dunand C."/>
            <person name="Henrissat B."/>
            <person name="Grigoriev I.V."/>
            <person name="Hibbett D."/>
            <person name="Nagy L.G."/>
            <person name="Martin F.M."/>
        </authorList>
    </citation>
    <scope>NUCLEOTIDE SEQUENCE</scope>
    <source>
        <strain evidence="1">BED1</strain>
    </source>
</reference>
<name>A0AAD4BTE4_BOLED</name>
<organism evidence="1 2">
    <name type="scientific">Boletus edulis BED1</name>
    <dbReference type="NCBI Taxonomy" id="1328754"/>
    <lineage>
        <taxon>Eukaryota</taxon>
        <taxon>Fungi</taxon>
        <taxon>Dikarya</taxon>
        <taxon>Basidiomycota</taxon>
        <taxon>Agaricomycotina</taxon>
        <taxon>Agaricomycetes</taxon>
        <taxon>Agaricomycetidae</taxon>
        <taxon>Boletales</taxon>
        <taxon>Boletineae</taxon>
        <taxon>Boletaceae</taxon>
        <taxon>Boletoideae</taxon>
        <taxon>Boletus</taxon>
    </lineage>
</organism>